<accession>A0A1H3VY28</accession>
<protein>
    <submittedName>
        <fullName evidence="1">Uncharacterized protein</fullName>
    </submittedName>
</protein>
<gene>
    <name evidence="1" type="ORF">SAMN02982996_00243</name>
</gene>
<keyword evidence="2" id="KW-1185">Reference proteome</keyword>
<dbReference type="AlphaFoldDB" id="A0A1H3VY28"/>
<name>A0A1H3VY28_9GAMM</name>
<proteinExistence type="predicted"/>
<dbReference type="Proteomes" id="UP000187280">
    <property type="component" value="Unassembled WGS sequence"/>
</dbReference>
<organism evidence="1 2">
    <name type="scientific">Lonsdalea quercina</name>
    <dbReference type="NCBI Taxonomy" id="71657"/>
    <lineage>
        <taxon>Bacteria</taxon>
        <taxon>Pseudomonadati</taxon>
        <taxon>Pseudomonadota</taxon>
        <taxon>Gammaproteobacteria</taxon>
        <taxon>Enterobacterales</taxon>
        <taxon>Pectobacteriaceae</taxon>
        <taxon>Lonsdalea</taxon>
    </lineage>
</organism>
<evidence type="ECO:0000313" key="2">
    <source>
        <dbReference type="Proteomes" id="UP000187280"/>
    </source>
</evidence>
<dbReference type="EMBL" id="FNQS01000001">
    <property type="protein sequence ID" value="SDZ79696.1"/>
    <property type="molecule type" value="Genomic_DNA"/>
</dbReference>
<sequence length="40" mass="4563">MPPATFIDRSAEGPRIYPSFASEIVRREGMIFLIFLMSCL</sequence>
<evidence type="ECO:0000313" key="1">
    <source>
        <dbReference type="EMBL" id="SDZ79696.1"/>
    </source>
</evidence>
<dbReference type="STRING" id="71657.SAMN02982996_00243"/>
<reference evidence="1 2" key="1">
    <citation type="submission" date="2016-10" db="EMBL/GenBank/DDBJ databases">
        <authorList>
            <person name="de Groot N.N."/>
        </authorList>
    </citation>
    <scope>NUCLEOTIDE SEQUENCE [LARGE SCALE GENOMIC DNA]</scope>
    <source>
        <strain evidence="1 2">ATCC 29281</strain>
    </source>
</reference>